<feature type="transmembrane region" description="Helical" evidence="7">
    <location>
        <begin position="62"/>
        <end position="86"/>
    </location>
</feature>
<dbReference type="PROSITE" id="PS01311">
    <property type="entry name" value="LGT"/>
    <property type="match status" value="1"/>
</dbReference>
<dbReference type="GO" id="GO:0005886">
    <property type="term" value="C:plasma membrane"/>
    <property type="evidence" value="ECO:0007669"/>
    <property type="project" value="UniProtKB-SubCell"/>
</dbReference>
<dbReference type="InterPro" id="IPR001640">
    <property type="entry name" value="Lgt"/>
</dbReference>
<keyword evidence="5 7" id="KW-1133">Transmembrane helix</keyword>
<dbReference type="AlphaFoldDB" id="A0A7I8DSC4"/>
<keyword evidence="8" id="KW-0449">Lipoprotein</keyword>
<feature type="binding site" evidence="7">
    <location>
        <position position="149"/>
    </location>
    <ligand>
        <name>a 1,2-diacyl-sn-glycero-3-phospho-(1'-sn-glycerol)</name>
        <dbReference type="ChEBI" id="CHEBI:64716"/>
    </ligand>
</feature>
<feature type="transmembrane region" description="Helical" evidence="7">
    <location>
        <begin position="25"/>
        <end position="50"/>
    </location>
</feature>
<feature type="transmembrane region" description="Helical" evidence="7">
    <location>
        <begin position="280"/>
        <end position="300"/>
    </location>
</feature>
<protein>
    <recommendedName>
        <fullName evidence="7">Phosphatidylglycerol--prolipoprotein diacylglyceryl transferase</fullName>
        <ecNumber evidence="7">2.5.1.145</ecNumber>
    </recommendedName>
</protein>
<gene>
    <name evidence="7 8" type="primary">lgt</name>
    <name evidence="8" type="ORF">bsdcttw_32350</name>
</gene>
<dbReference type="UniPathway" id="UPA00664"/>
<reference evidence="8 9" key="2">
    <citation type="submission" date="2020-08" db="EMBL/GenBank/DDBJ databases">
        <authorList>
            <person name="Ueki A."/>
            <person name="Tonouchi A."/>
        </authorList>
    </citation>
    <scope>NUCLEOTIDE SEQUENCE [LARGE SCALE GENOMIC DNA]</scope>
    <source>
        <strain evidence="8 9">CTTW</strain>
    </source>
</reference>
<accession>A0A7I8DSC4</accession>
<evidence type="ECO:0000313" key="8">
    <source>
        <dbReference type="EMBL" id="BCK00195.1"/>
    </source>
</evidence>
<evidence type="ECO:0000256" key="4">
    <source>
        <dbReference type="ARBA" id="ARBA00022692"/>
    </source>
</evidence>
<evidence type="ECO:0000256" key="3">
    <source>
        <dbReference type="ARBA" id="ARBA00022679"/>
    </source>
</evidence>
<dbReference type="NCBIfam" id="TIGR00544">
    <property type="entry name" value="lgt"/>
    <property type="match status" value="1"/>
</dbReference>
<keyword evidence="6 7" id="KW-0472">Membrane</keyword>
<comment type="subcellular location">
    <subcellularLocation>
        <location evidence="7">Cell membrane</location>
        <topology evidence="7">Multi-pass membrane protein</topology>
    </subcellularLocation>
</comment>
<evidence type="ECO:0000256" key="2">
    <source>
        <dbReference type="ARBA" id="ARBA00022475"/>
    </source>
</evidence>
<feature type="transmembrane region" description="Helical" evidence="7">
    <location>
        <begin position="130"/>
        <end position="148"/>
    </location>
</feature>
<evidence type="ECO:0000256" key="7">
    <source>
        <dbReference type="HAMAP-Rule" id="MF_01147"/>
    </source>
</evidence>
<evidence type="ECO:0000256" key="6">
    <source>
        <dbReference type="ARBA" id="ARBA00023136"/>
    </source>
</evidence>
<reference evidence="8 9" key="1">
    <citation type="submission" date="2020-08" db="EMBL/GenBank/DDBJ databases">
        <title>Draft genome sequencing of an Anaerocolumna strain isolated from anoxic soil subjected to BSD treatment.</title>
        <authorList>
            <person name="Uek A."/>
            <person name="Tonouchi A."/>
        </authorList>
    </citation>
    <scope>NUCLEOTIDE SEQUENCE [LARGE SCALE GENOMIC DNA]</scope>
    <source>
        <strain evidence="8 9">CTTW</strain>
    </source>
</reference>
<dbReference type="GO" id="GO:0008961">
    <property type="term" value="F:phosphatidylglycerol-prolipoprotein diacylglyceryl transferase activity"/>
    <property type="evidence" value="ECO:0007669"/>
    <property type="project" value="UniProtKB-UniRule"/>
</dbReference>
<organism evidence="8 9">
    <name type="scientific">Anaerocolumna chitinilytica</name>
    <dbReference type="NCBI Taxonomy" id="1727145"/>
    <lineage>
        <taxon>Bacteria</taxon>
        <taxon>Bacillati</taxon>
        <taxon>Bacillota</taxon>
        <taxon>Clostridia</taxon>
        <taxon>Lachnospirales</taxon>
        <taxon>Lachnospiraceae</taxon>
        <taxon>Anaerocolumna</taxon>
    </lineage>
</organism>
<dbReference type="GO" id="GO:0042158">
    <property type="term" value="P:lipoprotein biosynthetic process"/>
    <property type="evidence" value="ECO:0007669"/>
    <property type="project" value="UniProtKB-UniRule"/>
</dbReference>
<name>A0A7I8DSC4_9FIRM</name>
<keyword evidence="2 7" id="KW-1003">Cell membrane</keyword>
<keyword evidence="9" id="KW-1185">Reference proteome</keyword>
<evidence type="ECO:0000256" key="5">
    <source>
        <dbReference type="ARBA" id="ARBA00022989"/>
    </source>
</evidence>
<dbReference type="Pfam" id="PF01790">
    <property type="entry name" value="LGT"/>
    <property type="match status" value="1"/>
</dbReference>
<comment type="catalytic activity">
    <reaction evidence="7">
        <text>L-cysteinyl-[prolipoprotein] + a 1,2-diacyl-sn-glycero-3-phospho-(1'-sn-glycerol) = an S-1,2-diacyl-sn-glyceryl-L-cysteinyl-[prolipoprotein] + sn-glycerol 1-phosphate + H(+)</text>
        <dbReference type="Rhea" id="RHEA:56712"/>
        <dbReference type="Rhea" id="RHEA-COMP:14679"/>
        <dbReference type="Rhea" id="RHEA-COMP:14680"/>
        <dbReference type="ChEBI" id="CHEBI:15378"/>
        <dbReference type="ChEBI" id="CHEBI:29950"/>
        <dbReference type="ChEBI" id="CHEBI:57685"/>
        <dbReference type="ChEBI" id="CHEBI:64716"/>
        <dbReference type="ChEBI" id="CHEBI:140658"/>
        <dbReference type="EC" id="2.5.1.145"/>
    </reaction>
</comment>
<dbReference type="RefSeq" id="WP_185255892.1">
    <property type="nucleotide sequence ID" value="NZ_AP023368.1"/>
</dbReference>
<evidence type="ECO:0000313" key="9">
    <source>
        <dbReference type="Proteomes" id="UP000515703"/>
    </source>
</evidence>
<dbReference type="PANTHER" id="PTHR30589:SF0">
    <property type="entry name" value="PHOSPHATIDYLGLYCEROL--PROLIPOPROTEIN DIACYLGLYCERYL TRANSFERASE"/>
    <property type="match status" value="1"/>
</dbReference>
<keyword evidence="3 7" id="KW-0808">Transferase</keyword>
<dbReference type="PANTHER" id="PTHR30589">
    <property type="entry name" value="PROLIPOPROTEIN DIACYLGLYCERYL TRANSFERASE"/>
    <property type="match status" value="1"/>
</dbReference>
<keyword evidence="4 7" id="KW-0812">Transmembrane</keyword>
<sequence length="310" mass="34740">MLLSAGTNINFPNLGIELKDVGSSIHIFGISIAFYGMIIALGMVMGYLVAEWQAKRTGQNPDLYLDFALYAIVLSVIGARVYYVVFNWKEYQNSPLEIFDIRNGGLAIYGGVITAVLTAFIYSKIKKISFGLLADTGCLGLITGQIIGRWGNFFNREAFGEYTNGLFAMQLNIKDVSSDYTMSLANLAQKFAGKEQAYNKILEIRNHTVDIAGATYIQVQPTFLYESVSNLILLIFLIFYSKHKKFNGEVILLYLLGYGLIRVWIEGFRTDQLFLFNSPIAVSQLLSGILVVVSFLIIMYKRIQIKKKTA</sequence>
<dbReference type="HAMAP" id="MF_01147">
    <property type="entry name" value="Lgt"/>
    <property type="match status" value="1"/>
</dbReference>
<dbReference type="EC" id="2.5.1.145" evidence="7"/>
<dbReference type="KEGG" id="acht:bsdcttw_32350"/>
<feature type="transmembrane region" description="Helical" evidence="7">
    <location>
        <begin position="247"/>
        <end position="265"/>
    </location>
</feature>
<comment type="similarity">
    <text evidence="1 7">Belongs to the Lgt family.</text>
</comment>
<dbReference type="EMBL" id="AP023368">
    <property type="protein sequence ID" value="BCK00195.1"/>
    <property type="molecule type" value="Genomic_DNA"/>
</dbReference>
<feature type="transmembrane region" description="Helical" evidence="7">
    <location>
        <begin position="223"/>
        <end position="240"/>
    </location>
</feature>
<comment type="function">
    <text evidence="7">Catalyzes the transfer of the diacylglyceryl group from phosphatidylglycerol to the sulfhydryl group of the N-terminal cysteine of a prolipoprotein, the first step in the formation of mature lipoproteins.</text>
</comment>
<feature type="transmembrane region" description="Helical" evidence="7">
    <location>
        <begin position="106"/>
        <end position="123"/>
    </location>
</feature>
<proteinExistence type="inferred from homology"/>
<evidence type="ECO:0000256" key="1">
    <source>
        <dbReference type="ARBA" id="ARBA00007150"/>
    </source>
</evidence>
<comment type="pathway">
    <text evidence="7">Protein modification; lipoprotein biosynthesis (diacylglyceryl transfer).</text>
</comment>
<dbReference type="Proteomes" id="UP000515703">
    <property type="component" value="Chromosome"/>
</dbReference>